<reference evidence="1" key="1">
    <citation type="submission" date="2021-02" db="EMBL/GenBank/DDBJ databases">
        <title>Infant gut strain persistence is associated with maternal origin, phylogeny, and functional potential including surface adhesion and iron acquisition.</title>
        <authorList>
            <person name="Lou Y.C."/>
        </authorList>
    </citation>
    <scope>NUCLEOTIDE SEQUENCE</scope>
    <source>
        <strain evidence="1">L3_108_000G1_dasL3_108_000G1_metabat.metabat.11</strain>
    </source>
</reference>
<accession>A0A943EGK8</accession>
<dbReference type="RefSeq" id="WP_297671989.1">
    <property type="nucleotide sequence ID" value="NZ_JAGZCC010000002.1"/>
</dbReference>
<organism evidence="1 2">
    <name type="scientific">Thomasclavelia spiroformis</name>
    <dbReference type="NCBI Taxonomy" id="29348"/>
    <lineage>
        <taxon>Bacteria</taxon>
        <taxon>Bacillati</taxon>
        <taxon>Bacillota</taxon>
        <taxon>Erysipelotrichia</taxon>
        <taxon>Erysipelotrichales</taxon>
        <taxon>Coprobacillaceae</taxon>
        <taxon>Thomasclavelia</taxon>
    </lineage>
</organism>
<name>A0A943EGK8_9FIRM</name>
<protein>
    <submittedName>
        <fullName evidence="1">Uncharacterized protein</fullName>
    </submittedName>
</protein>
<comment type="caution">
    <text evidence="1">The sequence shown here is derived from an EMBL/GenBank/DDBJ whole genome shotgun (WGS) entry which is preliminary data.</text>
</comment>
<evidence type="ECO:0000313" key="1">
    <source>
        <dbReference type="EMBL" id="MBS5587293.1"/>
    </source>
</evidence>
<dbReference type="Proteomes" id="UP000751224">
    <property type="component" value="Unassembled WGS sequence"/>
</dbReference>
<dbReference type="AlphaFoldDB" id="A0A943EGK8"/>
<proteinExistence type="predicted"/>
<sequence>MKCALDNVKNIKDNERIGRDDFKDILLDGLVLDDIRNENYPNLKKWLRYQLFQRNDVDKILKKSDIILKLEWYREDVNINKRYFDCIFSMKTYLNMFLKLYNPQAINYAWLLIYFDNIFSNENVSKFCNENNVKSKDFNNFFNELERFAKNTHTLGNYMPVADNKYNQIKGCKWVYNDRIEWFLKDVFNDVNNSYYKWFDNNIEKLDLGGLFDDVDKRIISSELLNFEIHKTNKFTVNDIIKYFQYLKVVNKWIEKRTDILINKIIISKNYLEDES</sequence>
<gene>
    <name evidence="1" type="ORF">KHX14_00530</name>
</gene>
<evidence type="ECO:0000313" key="2">
    <source>
        <dbReference type="Proteomes" id="UP000751224"/>
    </source>
</evidence>
<dbReference type="EMBL" id="JAGZCC010000002">
    <property type="protein sequence ID" value="MBS5587293.1"/>
    <property type="molecule type" value="Genomic_DNA"/>
</dbReference>